<accession>A0A9X3TMV7</accession>
<sequence>MFIHVRENGRPSGKGGRYAAEVMPANAKAAIDRLSQRGQAKNLLKMSGIATAGARPEPGTRTYRVQLYQFHILYLEKSPEQAHWLSQPSGEQHFEPVAPLPDDPEAQVAVRLAVRALYAAGLECGQVLLTAASPHRVKVVRVSPYWPARMADRFMREARDWWLAQRDGRSADRLMLGADPEFALRGADGTMVLASDYMGKGGVVGCDSTRYREELALHQHPLAELRPDPSEDPDELFAHIRQALLLARRKIADKTVEWLAGGMPFDGYPVGGHIHISGVVSDFSLLRKLDAYLALPLVLVEDPGCRKRRPRYGFLGDIREKEHGGFEYRTLPSWLVHPDVTRGILHLARLVAACHGQLTARPHLDLSLIRAYYRGDKQTLVPYVKALWEELSRLSAYRDSRDPLDRYFSYLLAGETWPAGQDLRKAWGIG</sequence>
<dbReference type="InterPro" id="IPR025681">
    <property type="entry name" value="COOH-NH2_lig"/>
</dbReference>
<dbReference type="AlphaFoldDB" id="A0A9X3TMV7"/>
<dbReference type="Proteomes" id="UP001151071">
    <property type="component" value="Unassembled WGS sequence"/>
</dbReference>
<protein>
    <recommendedName>
        <fullName evidence="3">PhiEco32-like amidoligase-type 2 protein</fullName>
    </recommendedName>
</protein>
<dbReference type="EMBL" id="JAPYYP010000002">
    <property type="protein sequence ID" value="MDA5107277.1"/>
    <property type="molecule type" value="Genomic_DNA"/>
</dbReference>
<name>A0A9X3TMV7_9BACL</name>
<evidence type="ECO:0000313" key="2">
    <source>
        <dbReference type="Proteomes" id="UP001151071"/>
    </source>
</evidence>
<proteinExistence type="predicted"/>
<evidence type="ECO:0008006" key="3">
    <source>
        <dbReference type="Google" id="ProtNLM"/>
    </source>
</evidence>
<reference evidence="1" key="1">
    <citation type="submission" date="2022-12" db="EMBL/GenBank/DDBJ databases">
        <title>Draft genome sequence of the thermophilic strain Brevibacillus thermoruber HT42, isolated from Los Humeros, Puebla, Mexico, with biotechnological potential.</title>
        <authorList>
            <person name="Lara Sanchez J."/>
            <person name="Solis Palacios R."/>
            <person name="Bustos Baena A.S."/>
            <person name="Ruz Baez A.E."/>
            <person name="Espinosa Luna G."/>
            <person name="Oliart Ros R.M."/>
        </authorList>
    </citation>
    <scope>NUCLEOTIDE SEQUENCE</scope>
    <source>
        <strain evidence="1">HT42</strain>
    </source>
</reference>
<comment type="caution">
    <text evidence="1">The sequence shown here is derived from an EMBL/GenBank/DDBJ whole genome shotgun (WGS) entry which is preliminary data.</text>
</comment>
<gene>
    <name evidence="1" type="ORF">O3V59_02810</name>
</gene>
<dbReference type="RefSeq" id="WP_271139459.1">
    <property type="nucleotide sequence ID" value="NZ_JAPYYP010000002.1"/>
</dbReference>
<organism evidence="1 2">
    <name type="scientific">Brevibacillus thermoruber</name>
    <dbReference type="NCBI Taxonomy" id="33942"/>
    <lineage>
        <taxon>Bacteria</taxon>
        <taxon>Bacillati</taxon>
        <taxon>Bacillota</taxon>
        <taxon>Bacilli</taxon>
        <taxon>Bacillales</taxon>
        <taxon>Paenibacillaceae</taxon>
        <taxon>Brevibacillus</taxon>
    </lineage>
</organism>
<evidence type="ECO:0000313" key="1">
    <source>
        <dbReference type="EMBL" id="MDA5107277.1"/>
    </source>
</evidence>
<dbReference type="Pfam" id="PF14395">
    <property type="entry name" value="COOH-NH2_lig"/>
    <property type="match status" value="1"/>
</dbReference>
<keyword evidence="2" id="KW-1185">Reference proteome</keyword>